<gene>
    <name evidence="1" type="ORF">GM51_16840</name>
</gene>
<sequence>MHDLVLPHIESAQLAKFLGDLTQENQKLLETALDPVNNAYFINDFHLAPSVKLLREYDSSVPISFFLHTPWPKNHQQDSMADETLSYLASGMLCADFINFQTPTDLKSFVAFVAENFPVRITYGEVISISSETYFAQLRVNPVSVDATSLAQLPHKLPNYLRDEDLLFVHIARSDPAKNTLGVIAAVTQLLTDRSPKRRRIFLDLYIVPSRQDFLAYQELLMQIQTQVANFNSGFVSDYQDPIRLHVGDDYASALGALRRFDVLLAPSWADGMNLVVKEAAVLNVRKGMIVASPKVGAMAALGSSCIIADSPHPARLLEAIELAMKLPEKQRQQMSSELNSLVKSNNLNSWALEILQPIIELAETRSASFVRL</sequence>
<organism evidence="1">
    <name type="scientific">freshwater metagenome</name>
    <dbReference type="NCBI Taxonomy" id="449393"/>
    <lineage>
        <taxon>unclassified sequences</taxon>
        <taxon>metagenomes</taxon>
        <taxon>ecological metagenomes</taxon>
    </lineage>
</organism>
<dbReference type="AlphaFoldDB" id="A0A094PS66"/>
<dbReference type="GO" id="GO:0005992">
    <property type="term" value="P:trehalose biosynthetic process"/>
    <property type="evidence" value="ECO:0007669"/>
    <property type="project" value="InterPro"/>
</dbReference>
<dbReference type="Gene3D" id="3.40.50.2000">
    <property type="entry name" value="Glycogen Phosphorylase B"/>
    <property type="match status" value="2"/>
</dbReference>
<dbReference type="GO" id="GO:0003825">
    <property type="term" value="F:alpha,alpha-trehalose-phosphate synthase (UDP-forming) activity"/>
    <property type="evidence" value="ECO:0007669"/>
    <property type="project" value="TreeGrafter"/>
</dbReference>
<proteinExistence type="predicted"/>
<dbReference type="Pfam" id="PF00982">
    <property type="entry name" value="Glyco_transf_20"/>
    <property type="match status" value="1"/>
</dbReference>
<dbReference type="EMBL" id="JNSL01000142">
    <property type="protein sequence ID" value="KGA14605.1"/>
    <property type="molecule type" value="Genomic_DNA"/>
</dbReference>
<comment type="caution">
    <text evidence="1">The sequence shown here is derived from an EMBL/GenBank/DDBJ whole genome shotgun (WGS) entry which is preliminary data.</text>
</comment>
<name>A0A094PS66_9ZZZZ</name>
<protein>
    <submittedName>
        <fullName evidence="1">Uncharacterized protein</fullName>
    </submittedName>
</protein>
<accession>A0A094PS66</accession>
<dbReference type="InterPro" id="IPR001830">
    <property type="entry name" value="Glyco_trans_20"/>
</dbReference>
<evidence type="ECO:0000313" key="1">
    <source>
        <dbReference type="EMBL" id="KGA14605.1"/>
    </source>
</evidence>
<reference evidence="1" key="1">
    <citation type="submission" date="2014-06" db="EMBL/GenBank/DDBJ databases">
        <title>Key roles for freshwater Actinobacteria revealed by deep metagenomic sequencing.</title>
        <authorList>
            <person name="Ghai R."/>
            <person name="Mizuno C.M."/>
            <person name="Picazo A."/>
            <person name="Camacho A."/>
            <person name="Rodriguez-Valera F."/>
        </authorList>
    </citation>
    <scope>NUCLEOTIDE SEQUENCE</scope>
</reference>
<dbReference type="SUPFAM" id="SSF53756">
    <property type="entry name" value="UDP-Glycosyltransferase/glycogen phosphorylase"/>
    <property type="match status" value="1"/>
</dbReference>
<dbReference type="PANTHER" id="PTHR10788:SF106">
    <property type="entry name" value="BCDNA.GH08860"/>
    <property type="match status" value="1"/>
</dbReference>
<dbReference type="PANTHER" id="PTHR10788">
    <property type="entry name" value="TREHALOSE-6-PHOSPHATE SYNTHASE"/>
    <property type="match status" value="1"/>
</dbReference>